<evidence type="ECO:0000313" key="1">
    <source>
        <dbReference type="EMBL" id="AKD04158.1"/>
    </source>
</evidence>
<gene>
    <name evidence="1" type="ORF">PKOR_15015</name>
</gene>
<dbReference type="AlphaFoldDB" id="A0A0E3ZGG8"/>
<dbReference type="Proteomes" id="UP000033109">
    <property type="component" value="Chromosome"/>
</dbReference>
<protein>
    <submittedName>
        <fullName evidence="1">Uncharacterized protein</fullName>
    </submittedName>
</protein>
<dbReference type="PATRIC" id="fig|400092.3.peg.3271"/>
<dbReference type="HOGENOM" id="CLU_2864010_0_0_10"/>
<evidence type="ECO:0000313" key="2">
    <source>
        <dbReference type="Proteomes" id="UP000033109"/>
    </source>
</evidence>
<reference evidence="1 2" key="1">
    <citation type="journal article" date="2015" name="Sci. Rep.">
        <title>Unraveling adaptation of Pontibacter korlensis to radiation and infertility in desert through complete genome and comparative transcriptomic analysis.</title>
        <authorList>
            <person name="Dai J."/>
            <person name="Dai W."/>
            <person name="Qiu C."/>
            <person name="Yang Z."/>
            <person name="Zhang Y."/>
            <person name="Zhou M."/>
            <person name="Zhang L."/>
            <person name="Fang C."/>
            <person name="Gao Q."/>
            <person name="Yang Q."/>
            <person name="Li X."/>
            <person name="Wang Z."/>
            <person name="Wang Z."/>
            <person name="Jia Z."/>
            <person name="Chen X."/>
        </authorList>
    </citation>
    <scope>NUCLEOTIDE SEQUENCE [LARGE SCALE GENOMIC DNA]</scope>
    <source>
        <strain evidence="1 2">X14-1T</strain>
    </source>
</reference>
<keyword evidence="2" id="KW-1185">Reference proteome</keyword>
<proteinExistence type="predicted"/>
<dbReference type="EMBL" id="CP009621">
    <property type="protein sequence ID" value="AKD04158.1"/>
    <property type="molecule type" value="Genomic_DNA"/>
</dbReference>
<sequence>MDAIVSAMWPNGTKYLLADTRSVVIDIPELHYKDILLNFAKSLAGTRAQKLACIVSDIFYGREL</sequence>
<accession>A0A0E3ZGG8</accession>
<organism evidence="1 2">
    <name type="scientific">Pontibacter korlensis</name>
    <dbReference type="NCBI Taxonomy" id="400092"/>
    <lineage>
        <taxon>Bacteria</taxon>
        <taxon>Pseudomonadati</taxon>
        <taxon>Bacteroidota</taxon>
        <taxon>Cytophagia</taxon>
        <taxon>Cytophagales</taxon>
        <taxon>Hymenobacteraceae</taxon>
        <taxon>Pontibacter</taxon>
    </lineage>
</organism>
<name>A0A0E3ZGG8_9BACT</name>
<dbReference type="KEGG" id="pko:PKOR_15015"/>